<organism evidence="1 2">
    <name type="scientific">Pedosphaera parvula (strain Ellin514)</name>
    <dbReference type="NCBI Taxonomy" id="320771"/>
    <lineage>
        <taxon>Bacteria</taxon>
        <taxon>Pseudomonadati</taxon>
        <taxon>Verrucomicrobiota</taxon>
        <taxon>Pedosphaerae</taxon>
        <taxon>Pedosphaerales</taxon>
        <taxon>Pedosphaeraceae</taxon>
        <taxon>Pedosphaera</taxon>
    </lineage>
</organism>
<dbReference type="Gene3D" id="2.120.10.30">
    <property type="entry name" value="TolB, C-terminal domain"/>
    <property type="match status" value="2"/>
</dbReference>
<dbReference type="EMBL" id="ABOX02000014">
    <property type="protein sequence ID" value="EEF60772.1"/>
    <property type="molecule type" value="Genomic_DNA"/>
</dbReference>
<dbReference type="OrthoDB" id="254513at2"/>
<comment type="caution">
    <text evidence="1">The sequence shown here is derived from an EMBL/GenBank/DDBJ whole genome shotgun (WGS) entry which is preliminary data.</text>
</comment>
<dbReference type="Proteomes" id="UP000003688">
    <property type="component" value="Unassembled WGS sequence"/>
</dbReference>
<sequence precursor="true">MKSNTGRIVASVMISGACLYGALGPIAARSQSVDQDSAVMSGNDEERRAAAARAKDAAWKPSSTEAGLIQIGDSKNPGALKNFCLDADGNLLTCYAPQGNGPKNAPCIRVYSPKGQLLKTLPLEIKPGAICTARDGSIFVAGDGRVLKLDAAGKVLASADSPVAKETVTITKETEEMVKQMIQQSKRPLKEELAKMKTSLEKRRSEVTGVAVTEQDLFMVVPAPSDFTFRVYRFNLALAEPKLVVEKLRGCCGQMDIQTHDGKLWIPHNARHSVETRDRDGNELSKFGKAGRVKATDFGGCCEPKNLRVLPNGDVLAAESGPPTCIKRFSASGKFMEVVALADGSKGDCVRVTVEMSPDGRQYYLLDTTRDAIRVFAAKH</sequence>
<keyword evidence="2" id="KW-1185">Reference proteome</keyword>
<protein>
    <submittedName>
        <fullName evidence="1">Uncharacterized protein</fullName>
    </submittedName>
</protein>
<evidence type="ECO:0000313" key="2">
    <source>
        <dbReference type="Proteomes" id="UP000003688"/>
    </source>
</evidence>
<dbReference type="STRING" id="320771.Cflav_PD3630"/>
<accession>B9XHD7</accession>
<dbReference type="PROSITE" id="PS51257">
    <property type="entry name" value="PROKAR_LIPOPROTEIN"/>
    <property type="match status" value="1"/>
</dbReference>
<reference evidence="1 2" key="1">
    <citation type="journal article" date="2011" name="J. Bacteriol.">
        <title>Genome sequence of 'Pedosphaera parvula' Ellin514, an aerobic Verrucomicrobial isolate from pasture soil.</title>
        <authorList>
            <person name="Kant R."/>
            <person name="van Passel M.W."/>
            <person name="Sangwan P."/>
            <person name="Palva A."/>
            <person name="Lucas S."/>
            <person name="Copeland A."/>
            <person name="Lapidus A."/>
            <person name="Glavina Del Rio T."/>
            <person name="Dalin E."/>
            <person name="Tice H."/>
            <person name="Bruce D."/>
            <person name="Goodwin L."/>
            <person name="Pitluck S."/>
            <person name="Chertkov O."/>
            <person name="Larimer F.W."/>
            <person name="Land M.L."/>
            <person name="Hauser L."/>
            <person name="Brettin T.S."/>
            <person name="Detter J.C."/>
            <person name="Han S."/>
            <person name="de Vos W.M."/>
            <person name="Janssen P.H."/>
            <person name="Smidt H."/>
        </authorList>
    </citation>
    <scope>NUCLEOTIDE SEQUENCE [LARGE SCALE GENOMIC DNA]</scope>
    <source>
        <strain evidence="1 2">Ellin514</strain>
    </source>
</reference>
<dbReference type="InterPro" id="IPR011042">
    <property type="entry name" value="6-blade_b-propeller_TolB-like"/>
</dbReference>
<dbReference type="InterPro" id="IPR050952">
    <property type="entry name" value="TRIM-NHL_E3_ligases"/>
</dbReference>
<gene>
    <name evidence="1" type="ORF">Cflav_PD3630</name>
</gene>
<proteinExistence type="predicted"/>
<dbReference type="PANTHER" id="PTHR24104">
    <property type="entry name" value="E3 UBIQUITIN-PROTEIN LIGASE NHLRC1-RELATED"/>
    <property type="match status" value="1"/>
</dbReference>
<dbReference type="SUPFAM" id="SSF63829">
    <property type="entry name" value="Calcium-dependent phosphotriesterase"/>
    <property type="match status" value="1"/>
</dbReference>
<dbReference type="AlphaFoldDB" id="B9XHD7"/>
<evidence type="ECO:0000313" key="1">
    <source>
        <dbReference type="EMBL" id="EEF60772.1"/>
    </source>
</evidence>
<name>B9XHD7_PEDPL</name>
<dbReference type="RefSeq" id="WP_007415231.1">
    <property type="nucleotide sequence ID" value="NZ_ABOX02000014.1"/>
</dbReference>